<organism evidence="4 5">
    <name type="scientific">Seiridium unicorne</name>
    <dbReference type="NCBI Taxonomy" id="138068"/>
    <lineage>
        <taxon>Eukaryota</taxon>
        <taxon>Fungi</taxon>
        <taxon>Dikarya</taxon>
        <taxon>Ascomycota</taxon>
        <taxon>Pezizomycotina</taxon>
        <taxon>Sordariomycetes</taxon>
        <taxon>Xylariomycetidae</taxon>
        <taxon>Amphisphaeriales</taxon>
        <taxon>Sporocadaceae</taxon>
        <taxon>Seiridium</taxon>
    </lineage>
</organism>
<feature type="signal peptide" evidence="2">
    <location>
        <begin position="1"/>
        <end position="17"/>
    </location>
</feature>
<name>A0ABR2UG87_9PEZI</name>
<feature type="chain" id="PRO_5047011273" evidence="2">
    <location>
        <begin position="18"/>
        <end position="552"/>
    </location>
</feature>
<dbReference type="EMBL" id="JARVKF010000436">
    <property type="protein sequence ID" value="KAK9413642.1"/>
    <property type="molecule type" value="Genomic_DNA"/>
</dbReference>
<evidence type="ECO:0000313" key="4">
    <source>
        <dbReference type="EMBL" id="KAK9413642.1"/>
    </source>
</evidence>
<feature type="domain" description="Beta-lactamase-related" evidence="3">
    <location>
        <begin position="52"/>
        <end position="371"/>
    </location>
</feature>
<evidence type="ECO:0000259" key="3">
    <source>
        <dbReference type="Pfam" id="PF00144"/>
    </source>
</evidence>
<keyword evidence="2" id="KW-0732">Signal</keyword>
<keyword evidence="5" id="KW-1185">Reference proteome</keyword>
<dbReference type="Proteomes" id="UP001408356">
    <property type="component" value="Unassembled WGS sequence"/>
</dbReference>
<gene>
    <name evidence="4" type="ORF">SUNI508_11723</name>
</gene>
<dbReference type="SUPFAM" id="SSF56601">
    <property type="entry name" value="beta-lactamase/transpeptidase-like"/>
    <property type="match status" value="1"/>
</dbReference>
<reference evidence="4 5" key="1">
    <citation type="journal article" date="2024" name="J. Plant Pathol.">
        <title>Sequence and assembly of the genome of Seiridium unicorne, isolate CBS 538.82, causal agent of cypress canker disease.</title>
        <authorList>
            <person name="Scali E."/>
            <person name="Rocca G.D."/>
            <person name="Danti R."/>
            <person name="Garbelotto M."/>
            <person name="Barberini S."/>
            <person name="Baroncelli R."/>
            <person name="Emiliani G."/>
        </authorList>
    </citation>
    <scope>NUCLEOTIDE SEQUENCE [LARGE SCALE GENOMIC DNA]</scope>
    <source>
        <strain evidence="4 5">BM-138-508</strain>
    </source>
</reference>
<dbReference type="InterPro" id="IPR001466">
    <property type="entry name" value="Beta-lactam-related"/>
</dbReference>
<comment type="similarity">
    <text evidence="1">Belongs to the peptidase S12 family.</text>
</comment>
<comment type="caution">
    <text evidence="4">The sequence shown here is derived from an EMBL/GenBank/DDBJ whole genome shotgun (WGS) entry which is preliminary data.</text>
</comment>
<proteinExistence type="inferred from homology"/>
<dbReference type="Pfam" id="PF00144">
    <property type="entry name" value="Beta-lactamase"/>
    <property type="match status" value="1"/>
</dbReference>
<dbReference type="PANTHER" id="PTHR46825:SF9">
    <property type="entry name" value="BETA-LACTAMASE-RELATED DOMAIN-CONTAINING PROTEIN"/>
    <property type="match status" value="1"/>
</dbReference>
<dbReference type="InterPro" id="IPR012338">
    <property type="entry name" value="Beta-lactam/transpept-like"/>
</dbReference>
<accession>A0ABR2UG87</accession>
<evidence type="ECO:0000256" key="1">
    <source>
        <dbReference type="ARBA" id="ARBA00038215"/>
    </source>
</evidence>
<evidence type="ECO:0000313" key="5">
    <source>
        <dbReference type="Proteomes" id="UP001408356"/>
    </source>
</evidence>
<dbReference type="Gene3D" id="3.40.710.10">
    <property type="entry name" value="DD-peptidase/beta-lactamase superfamily"/>
    <property type="match status" value="1"/>
</dbReference>
<dbReference type="InterPro" id="IPR050491">
    <property type="entry name" value="AmpC-like"/>
</dbReference>
<evidence type="ECO:0000256" key="2">
    <source>
        <dbReference type="SAM" id="SignalP"/>
    </source>
</evidence>
<protein>
    <submittedName>
        <fullName evidence="4">Beta-lactamase-related domain-containing protein</fullName>
    </submittedName>
</protein>
<sequence>MKLLYTCPGLFIGCCAASFPDAQQPLVSTSNATKGSTDHASNLANLTPALEDYIGGVMRRWHIPGLAVAVIQDNETWAKGFGIASLPATPVTPDTLFFTGSTTKSFTAAAVSLLIDNTSDYSSIQWTTPISSLLPEEFVLSDEWATRHITIEDALSHRTGYPRHDLSISKTTEELIHRLRYLPLSAEPRAKFQYCNHMFNVIGYLVTKLAGLSLGEFFHTYLWGPMGMNSTFLGAHDPRYKASGLPIADGYWYKFSTGEYIAQPILDESADEGAGSTVSSVLDYAKYLRVMMSEAKPMTKAGHRGLKSARSFWDRPGPPFVGPTTYSLGWASGIFQDEQVWFHGGFVSTFRTEMLMIPSKDIGIVVMVNSPLDGIKIVLYRILYDLFNVEEEKRFNHEEQAKQTFKFLLKYIKASPERLYPDLPSPPQPPTLSLVNHTGEYQDPGYGAFLVELECGDKDINYKPLPVEDEQCYLRIRTPEDLNLQLYYDLEHKTGDYWIGWVHTPSYQDPEQPLAGVRVQFRVDAEGRVSQLGMDVRMEGEDVPLVWFDRVG</sequence>
<dbReference type="PANTHER" id="PTHR46825">
    <property type="entry name" value="D-ALANYL-D-ALANINE-CARBOXYPEPTIDASE/ENDOPEPTIDASE AMPH"/>
    <property type="match status" value="1"/>
</dbReference>